<organism evidence="14 15">
    <name type="scientific">Colletotrichum orbiculare (strain 104-T / ATCC 96160 / CBS 514.97 / LARS 414 / MAFF 240422)</name>
    <name type="common">Cucumber anthracnose fungus</name>
    <name type="synonym">Colletotrichum lagenarium</name>
    <dbReference type="NCBI Taxonomy" id="1213857"/>
    <lineage>
        <taxon>Eukaryota</taxon>
        <taxon>Fungi</taxon>
        <taxon>Dikarya</taxon>
        <taxon>Ascomycota</taxon>
        <taxon>Pezizomycotina</taxon>
        <taxon>Sordariomycetes</taxon>
        <taxon>Hypocreomycetidae</taxon>
        <taxon>Glomerellales</taxon>
        <taxon>Glomerellaceae</taxon>
        <taxon>Colletotrichum</taxon>
        <taxon>Colletotrichum orbiculare species complex</taxon>
    </lineage>
</organism>
<accession>A0A484FYE3</accession>
<dbReference type="CDD" id="cd09280">
    <property type="entry name" value="RNase_HI_eukaryote_like"/>
    <property type="match status" value="1"/>
</dbReference>
<feature type="compositionally biased region" description="Basic and acidic residues" evidence="12">
    <location>
        <begin position="395"/>
        <end position="411"/>
    </location>
</feature>
<dbReference type="InterPro" id="IPR002156">
    <property type="entry name" value="RNaseH_domain"/>
</dbReference>
<dbReference type="Gene3D" id="3.40.970.10">
    <property type="entry name" value="Ribonuclease H1, N-terminal domain"/>
    <property type="match status" value="2"/>
</dbReference>
<dbReference type="AlphaFoldDB" id="A0A484FYE3"/>
<dbReference type="Pfam" id="PF00075">
    <property type="entry name" value="RNase_H"/>
    <property type="match status" value="1"/>
</dbReference>
<dbReference type="SUPFAM" id="SSF53098">
    <property type="entry name" value="Ribonuclease H-like"/>
    <property type="match status" value="1"/>
</dbReference>
<evidence type="ECO:0000256" key="2">
    <source>
        <dbReference type="ARBA" id="ARBA00001946"/>
    </source>
</evidence>
<comment type="similarity">
    <text evidence="4">Belongs to the RNase H family.</text>
</comment>
<dbReference type="GO" id="GO:0004523">
    <property type="term" value="F:RNA-DNA hybrid ribonuclease activity"/>
    <property type="evidence" value="ECO:0007669"/>
    <property type="project" value="UniProtKB-EC"/>
</dbReference>
<dbReference type="PROSITE" id="PS50879">
    <property type="entry name" value="RNASE_H_1"/>
    <property type="match status" value="1"/>
</dbReference>
<dbReference type="InterPro" id="IPR050092">
    <property type="entry name" value="RNase_H"/>
</dbReference>
<protein>
    <recommendedName>
        <fullName evidence="6">Ribonuclease H</fullName>
        <ecNumber evidence="5">3.1.26.4</ecNumber>
    </recommendedName>
</protein>
<dbReference type="EC" id="3.1.26.4" evidence="5"/>
<evidence type="ECO:0000256" key="3">
    <source>
        <dbReference type="ARBA" id="ARBA00004065"/>
    </source>
</evidence>
<dbReference type="GO" id="GO:0043137">
    <property type="term" value="P:DNA replication, removal of RNA primer"/>
    <property type="evidence" value="ECO:0007669"/>
    <property type="project" value="TreeGrafter"/>
</dbReference>
<dbReference type="InterPro" id="IPR011320">
    <property type="entry name" value="RNase_H1_N"/>
</dbReference>
<gene>
    <name evidence="14" type="primary">RNASEH1</name>
    <name evidence="14" type="ORF">Cob_v003955</name>
</gene>
<keyword evidence="9" id="KW-0255">Endonuclease</keyword>
<evidence type="ECO:0000256" key="10">
    <source>
        <dbReference type="ARBA" id="ARBA00022801"/>
    </source>
</evidence>
<evidence type="ECO:0000256" key="1">
    <source>
        <dbReference type="ARBA" id="ARBA00000077"/>
    </source>
</evidence>
<evidence type="ECO:0000256" key="11">
    <source>
        <dbReference type="ARBA" id="ARBA00022842"/>
    </source>
</evidence>
<sequence length="427" mass="46909">MCRPKSNGSNSAPASLRLSQSPFSKRPGHQPFQLEDMPAQKRAAPASSETNGKRSKTDKPQKYYGVHKGHQRGVYRTWAECQKQTSGFPGATYKSFTTYKDAEIFAAGGNPSGGGKSSKPKATRYYAVASAKRTGIFTNWDDISDAIIGTKGPKYKKFETLHEAFAYMKQWGEPNVVAKARAQWGKYLGGETSSSDADPPVDFLEIYTDGSSLGNGKANSRAGVGVWFGPGDERNVSERLEGEVQTNQRAELTAILRALEKTPETRSVRIYTDSTYSRDCVTTWYKTWESKNWKTSIGGEVKNKDLVQAIRKKIVSRAEAGSEVEFVWVKGHSNNAGNAAADRLAVAGAHMSLPAPKHSAESLAAVGARKGWPPVKETRETGRVNQSLFPTHNEPYLDIKSESEPEFKVESESEDESGDEIPWGHNE</sequence>
<dbReference type="Pfam" id="PF01693">
    <property type="entry name" value="Cauli_VI"/>
    <property type="match status" value="2"/>
</dbReference>
<dbReference type="InterPro" id="IPR037056">
    <property type="entry name" value="RNase_H1_N_sf"/>
</dbReference>
<dbReference type="InterPro" id="IPR012337">
    <property type="entry name" value="RNaseH-like_sf"/>
</dbReference>
<reference evidence="15" key="2">
    <citation type="journal article" date="2019" name="Mol. Plant Microbe Interact.">
        <title>Genome sequence resources for four phytopathogenic fungi from the Colletotrichum orbiculare species complex.</title>
        <authorList>
            <person name="Gan P."/>
            <person name="Tsushima A."/>
            <person name="Narusaka M."/>
            <person name="Narusaka Y."/>
            <person name="Takano Y."/>
            <person name="Kubo Y."/>
            <person name="Shirasu K."/>
        </authorList>
    </citation>
    <scope>GENOME REANNOTATION</scope>
    <source>
        <strain evidence="15">104-T / ATCC 96160 / CBS 514.97 / LARS 414 / MAFF 240422</strain>
    </source>
</reference>
<name>A0A484FYE3_COLOR</name>
<dbReference type="EMBL" id="AMCV02000007">
    <property type="protein sequence ID" value="TDZ23088.1"/>
    <property type="molecule type" value="Genomic_DNA"/>
</dbReference>
<dbReference type="FunFam" id="3.30.420.10:FF:000090">
    <property type="entry name" value="Ribonuclease H"/>
    <property type="match status" value="1"/>
</dbReference>
<feature type="region of interest" description="Disordered" evidence="12">
    <location>
        <begin position="1"/>
        <end position="66"/>
    </location>
</feature>
<dbReference type="InterPro" id="IPR036397">
    <property type="entry name" value="RNaseH_sf"/>
</dbReference>
<keyword evidence="10" id="KW-0378">Hydrolase</keyword>
<feature type="compositionally biased region" description="Polar residues" evidence="12">
    <location>
        <begin position="1"/>
        <end position="23"/>
    </location>
</feature>
<comment type="function">
    <text evidence="3">Endonuclease that specifically degrades the RNA of RNA-DNA hybrids.</text>
</comment>
<evidence type="ECO:0000256" key="5">
    <source>
        <dbReference type="ARBA" id="ARBA00012180"/>
    </source>
</evidence>
<evidence type="ECO:0000256" key="12">
    <source>
        <dbReference type="SAM" id="MobiDB-lite"/>
    </source>
</evidence>
<evidence type="ECO:0000256" key="7">
    <source>
        <dbReference type="ARBA" id="ARBA00022722"/>
    </source>
</evidence>
<evidence type="ECO:0000313" key="15">
    <source>
        <dbReference type="Proteomes" id="UP000014480"/>
    </source>
</evidence>
<proteinExistence type="inferred from homology"/>
<evidence type="ECO:0000313" key="14">
    <source>
        <dbReference type="EMBL" id="TDZ23088.1"/>
    </source>
</evidence>
<keyword evidence="11" id="KW-0460">Magnesium</keyword>
<keyword evidence="7" id="KW-0540">Nuclease</keyword>
<feature type="domain" description="RNase H type-1" evidence="13">
    <location>
        <begin position="200"/>
        <end position="350"/>
    </location>
</feature>
<feature type="compositionally biased region" description="Basic and acidic residues" evidence="12">
    <location>
        <begin position="51"/>
        <end position="61"/>
    </location>
</feature>
<keyword evidence="15" id="KW-1185">Reference proteome</keyword>
<reference evidence="15" key="1">
    <citation type="journal article" date="2013" name="New Phytol.">
        <title>Comparative genomic and transcriptomic analyses reveal the hemibiotrophic stage shift of Colletotrichum fungi.</title>
        <authorList>
            <person name="Gan P."/>
            <person name="Ikeda K."/>
            <person name="Irieda H."/>
            <person name="Narusaka M."/>
            <person name="O'Connell R.J."/>
            <person name="Narusaka Y."/>
            <person name="Takano Y."/>
            <person name="Kubo Y."/>
            <person name="Shirasu K."/>
        </authorList>
    </citation>
    <scope>NUCLEOTIDE SEQUENCE [LARGE SCALE GENOMIC DNA]</scope>
    <source>
        <strain evidence="15">104-T / ATCC 96160 / CBS 514.97 / LARS 414 / MAFF 240422</strain>
    </source>
</reference>
<comment type="caution">
    <text evidence="14">The sequence shown here is derived from an EMBL/GenBank/DDBJ whole genome shotgun (WGS) entry which is preliminary data.</text>
</comment>
<evidence type="ECO:0000256" key="6">
    <source>
        <dbReference type="ARBA" id="ARBA00017721"/>
    </source>
</evidence>
<comment type="cofactor">
    <cofactor evidence="2">
        <name>Mg(2+)</name>
        <dbReference type="ChEBI" id="CHEBI:18420"/>
    </cofactor>
</comment>
<evidence type="ECO:0000256" key="8">
    <source>
        <dbReference type="ARBA" id="ARBA00022723"/>
    </source>
</evidence>
<dbReference type="GO" id="GO:0046872">
    <property type="term" value="F:metal ion binding"/>
    <property type="evidence" value="ECO:0007669"/>
    <property type="project" value="UniProtKB-KW"/>
</dbReference>
<feature type="region of interest" description="Disordered" evidence="12">
    <location>
        <begin position="373"/>
        <end position="427"/>
    </location>
</feature>
<dbReference type="SUPFAM" id="SSF55658">
    <property type="entry name" value="L9 N-domain-like"/>
    <property type="match status" value="2"/>
</dbReference>
<dbReference type="FunFam" id="3.40.970.10:FF:000002">
    <property type="entry name" value="Ribonuclease H"/>
    <property type="match status" value="1"/>
</dbReference>
<evidence type="ECO:0000256" key="9">
    <source>
        <dbReference type="ARBA" id="ARBA00022759"/>
    </source>
</evidence>
<evidence type="ECO:0000259" key="13">
    <source>
        <dbReference type="PROSITE" id="PS50879"/>
    </source>
</evidence>
<dbReference type="OrthoDB" id="407198at2759"/>
<evidence type="ECO:0000256" key="4">
    <source>
        <dbReference type="ARBA" id="ARBA00005300"/>
    </source>
</evidence>
<comment type="catalytic activity">
    <reaction evidence="1">
        <text>Endonucleolytic cleavage to 5'-phosphomonoester.</text>
        <dbReference type="EC" id="3.1.26.4"/>
    </reaction>
</comment>
<dbReference type="STRING" id="1213857.A0A484FYE3"/>
<dbReference type="PANTHER" id="PTHR10642">
    <property type="entry name" value="RIBONUCLEASE H1"/>
    <property type="match status" value="1"/>
</dbReference>
<dbReference type="GO" id="GO:0003676">
    <property type="term" value="F:nucleic acid binding"/>
    <property type="evidence" value="ECO:0007669"/>
    <property type="project" value="InterPro"/>
</dbReference>
<dbReference type="InterPro" id="IPR009027">
    <property type="entry name" value="Ribosomal_bL9/RNase_H1_N"/>
</dbReference>
<dbReference type="PANTHER" id="PTHR10642:SF26">
    <property type="entry name" value="RIBONUCLEASE H1"/>
    <property type="match status" value="1"/>
</dbReference>
<dbReference type="Gene3D" id="3.30.420.10">
    <property type="entry name" value="Ribonuclease H-like superfamily/Ribonuclease H"/>
    <property type="match status" value="1"/>
</dbReference>
<dbReference type="Proteomes" id="UP000014480">
    <property type="component" value="Unassembled WGS sequence"/>
</dbReference>
<keyword evidence="8" id="KW-0479">Metal-binding</keyword>